<evidence type="ECO:0000256" key="1">
    <source>
        <dbReference type="SAM" id="SignalP"/>
    </source>
</evidence>
<gene>
    <name evidence="2" type="ORF">ABT39_MTgene2012</name>
</gene>
<keyword evidence="1" id="KW-0732">Signal</keyword>
<feature type="chain" id="PRO_5007152021" evidence="1">
    <location>
        <begin position="21"/>
        <end position="69"/>
    </location>
</feature>
<keyword evidence="2" id="KW-0496">Mitochondrion</keyword>
<sequence>MRQTHMSLNRSLLFIVIVTSEMGHLLDLYKAQQQLLETTGATLSDEVFIPPARARSTHLLKSGWTSKVD</sequence>
<geneLocation type="mitochondrion" evidence="2"/>
<comment type="caution">
    <text evidence="2">The sequence shown here is derived from an EMBL/GenBank/DDBJ whole genome shotgun (WGS) entry which is preliminary data.</text>
</comment>
<dbReference type="EMBL" id="LKAM01000013">
    <property type="protein sequence ID" value="KUM46206.1"/>
    <property type="molecule type" value="Genomic_DNA"/>
</dbReference>
<dbReference type="AlphaFoldDB" id="A0A117NG43"/>
<reference evidence="2" key="1">
    <citation type="journal article" date="2015" name="Genome Biol. Evol.">
        <title>Organellar Genomes of White Spruce (Picea glauca): Assembly and Annotation.</title>
        <authorList>
            <person name="Jackman S.D."/>
            <person name="Warren R.L."/>
            <person name="Gibb E.A."/>
            <person name="Vandervalk B.P."/>
            <person name="Mohamadi H."/>
            <person name="Chu J."/>
            <person name="Raymond A."/>
            <person name="Pleasance S."/>
            <person name="Coope R."/>
            <person name="Wildung M.R."/>
            <person name="Ritland C.E."/>
            <person name="Bousquet J."/>
            <person name="Jones S.J."/>
            <person name="Bohlmann J."/>
            <person name="Birol I."/>
        </authorList>
    </citation>
    <scope>NUCLEOTIDE SEQUENCE [LARGE SCALE GENOMIC DNA]</scope>
    <source>
        <tissue evidence="2">Flushing bud</tissue>
    </source>
</reference>
<organism evidence="2">
    <name type="scientific">Picea glauca</name>
    <name type="common">White spruce</name>
    <name type="synonym">Pinus glauca</name>
    <dbReference type="NCBI Taxonomy" id="3330"/>
    <lineage>
        <taxon>Eukaryota</taxon>
        <taxon>Viridiplantae</taxon>
        <taxon>Streptophyta</taxon>
        <taxon>Embryophyta</taxon>
        <taxon>Tracheophyta</taxon>
        <taxon>Spermatophyta</taxon>
        <taxon>Pinopsida</taxon>
        <taxon>Pinidae</taxon>
        <taxon>Conifers I</taxon>
        <taxon>Pinales</taxon>
        <taxon>Pinaceae</taxon>
        <taxon>Picea</taxon>
    </lineage>
</organism>
<feature type="signal peptide" evidence="1">
    <location>
        <begin position="1"/>
        <end position="20"/>
    </location>
</feature>
<proteinExistence type="predicted"/>
<name>A0A117NG43_PICGL</name>
<protein>
    <submittedName>
        <fullName evidence="2">Uncharacterized protein</fullName>
    </submittedName>
</protein>
<accession>A0A117NG43</accession>
<evidence type="ECO:0000313" key="2">
    <source>
        <dbReference type="EMBL" id="KUM46206.1"/>
    </source>
</evidence>